<dbReference type="InterPro" id="IPR036291">
    <property type="entry name" value="NAD(P)-bd_dom_sf"/>
</dbReference>
<dbReference type="Pfam" id="PF02254">
    <property type="entry name" value="TrkA_N"/>
    <property type="match status" value="2"/>
</dbReference>
<evidence type="ECO:0000256" key="1">
    <source>
        <dbReference type="ARBA" id="ARBA00017378"/>
    </source>
</evidence>
<dbReference type="STRING" id="545696.HOLDEFILI_02147"/>
<feature type="domain" description="RCK C-terminal" evidence="8">
    <location>
        <begin position="214"/>
        <end position="298"/>
    </location>
</feature>
<dbReference type="InterPro" id="IPR036721">
    <property type="entry name" value="RCK_C_sf"/>
</dbReference>
<evidence type="ECO:0000313" key="9">
    <source>
        <dbReference type="EMBL" id="EEF67688.1"/>
    </source>
</evidence>
<keyword evidence="3" id="KW-0633">Potassium transport</keyword>
<dbReference type="PANTHER" id="PTHR43833:SF5">
    <property type="entry name" value="TRK SYSTEM POTASSIUM UPTAKE PROTEIN TRKA"/>
    <property type="match status" value="1"/>
</dbReference>
<dbReference type="EMBL" id="ACCF01000127">
    <property type="protein sequence ID" value="EEF67688.1"/>
    <property type="molecule type" value="Genomic_DNA"/>
</dbReference>
<dbReference type="InterPro" id="IPR050721">
    <property type="entry name" value="Trk_Ktr_HKT_K-transport"/>
</dbReference>
<dbReference type="SUPFAM" id="SSF116726">
    <property type="entry name" value="TrkA C-terminal domain-like"/>
    <property type="match status" value="2"/>
</dbReference>
<dbReference type="NCBIfam" id="NF007039">
    <property type="entry name" value="PRK09496.3-2"/>
    <property type="match status" value="1"/>
</dbReference>
<dbReference type="HOGENOM" id="CLU_046525_0_2_9"/>
<dbReference type="SUPFAM" id="SSF51735">
    <property type="entry name" value="NAD(P)-binding Rossmann-fold domains"/>
    <property type="match status" value="2"/>
</dbReference>
<dbReference type="PANTHER" id="PTHR43833">
    <property type="entry name" value="POTASSIUM CHANNEL PROTEIN 2-RELATED-RELATED"/>
    <property type="match status" value="1"/>
</dbReference>
<dbReference type="GO" id="GO:0005886">
    <property type="term" value="C:plasma membrane"/>
    <property type="evidence" value="ECO:0007669"/>
    <property type="project" value="InterPro"/>
</dbReference>
<dbReference type="AlphaFoldDB" id="B9Y8K0"/>
<dbReference type="InterPro" id="IPR003148">
    <property type="entry name" value="RCK_N"/>
</dbReference>
<dbReference type="eggNOG" id="COG0569">
    <property type="taxonomic scope" value="Bacteria"/>
</dbReference>
<dbReference type="InterPro" id="IPR006037">
    <property type="entry name" value="RCK_C"/>
</dbReference>
<name>B9Y8K0_9FIRM</name>
<dbReference type="InterPro" id="IPR006036">
    <property type="entry name" value="K_uptake_TrkA"/>
</dbReference>
<dbReference type="GO" id="GO:0015079">
    <property type="term" value="F:potassium ion transmembrane transporter activity"/>
    <property type="evidence" value="ECO:0007669"/>
    <property type="project" value="InterPro"/>
</dbReference>
<dbReference type="Pfam" id="PF02080">
    <property type="entry name" value="TrkA_C"/>
    <property type="match status" value="2"/>
</dbReference>
<dbReference type="Proteomes" id="UP000005950">
    <property type="component" value="Unassembled WGS sequence"/>
</dbReference>
<comment type="caution">
    <text evidence="9">The sequence shown here is derived from an EMBL/GenBank/DDBJ whole genome shotgun (WGS) entry which is preliminary data.</text>
</comment>
<dbReference type="Gene3D" id="3.30.70.1450">
    <property type="entry name" value="Regulator of K+ conductance, C-terminal domain"/>
    <property type="match status" value="2"/>
</dbReference>
<keyword evidence="5" id="KW-0520">NAD</keyword>
<proteinExistence type="predicted"/>
<accession>B9Y8K0</accession>
<evidence type="ECO:0000256" key="4">
    <source>
        <dbReference type="ARBA" id="ARBA00022958"/>
    </source>
</evidence>
<evidence type="ECO:0000256" key="6">
    <source>
        <dbReference type="ARBA" id="ARBA00023065"/>
    </source>
</evidence>
<evidence type="ECO:0000256" key="5">
    <source>
        <dbReference type="ARBA" id="ARBA00023027"/>
    </source>
</evidence>
<dbReference type="Gene3D" id="3.40.50.720">
    <property type="entry name" value="NAD(P)-binding Rossmann-like Domain"/>
    <property type="match status" value="2"/>
</dbReference>
<evidence type="ECO:0000256" key="2">
    <source>
        <dbReference type="ARBA" id="ARBA00022448"/>
    </source>
</evidence>
<organism evidence="9 10">
    <name type="scientific">Holdemania filiformis DSM 12042</name>
    <dbReference type="NCBI Taxonomy" id="545696"/>
    <lineage>
        <taxon>Bacteria</taxon>
        <taxon>Bacillati</taxon>
        <taxon>Bacillota</taxon>
        <taxon>Erysipelotrichia</taxon>
        <taxon>Erysipelotrichales</taxon>
        <taxon>Erysipelotrichaceae</taxon>
        <taxon>Holdemania</taxon>
    </lineage>
</organism>
<feature type="domain" description="RCK N-terminal" evidence="7">
    <location>
        <begin position="74"/>
        <end position="205"/>
    </location>
</feature>
<keyword evidence="2" id="KW-0813">Transport</keyword>
<keyword evidence="6" id="KW-0406">Ion transport</keyword>
<dbReference type="PROSITE" id="PS51201">
    <property type="entry name" value="RCK_N"/>
    <property type="match status" value="1"/>
</dbReference>
<sequence length="531" mass="58128">MKPGIFRVFFLFLKGMSLPASISIPFLPLSFPRFLKQSGKGTGPHAIIKKRTASRTARQLVRSGKSSDQSGGTLMNIIISGCGNVGYHLARTLMKEGHNVTVIDADPEVCQRVSRQLDVLCLQGSGMDLDVLQEAGAAQAYLFIAVTRDEKANMLSALMARHLGCRIALIRLQESTALKSLSLLSRDLKLSLSLNPDELAARELVRILEFPASVSVDSFSAGRVELMEFEVQPDSPLIGKSLIAIRKTYPGRYLFSLCLRDTQASIPRGDFIVQARDHLTLMASRSEALAFFSRLKLQTAGIRQLLILGGGDLGLSLCQQLAGQPIQITLVEKDPARCALISAWFEKVDVCQGDATNHPFLQTLNFDAMDAVMAVTGSDEINAMLALYGRSRGLGLVFCRQNTHSYLPILQEARIRTVMPKDLATEQILGYVRSVDSRDENPIVTLHALAGGQIEALEFEIGPDAQRIIAAPLQNLPLKKNILIAAILRHARMIIPGGQDQLRQGDFIIVLAPAGHVRRLADLLENPPRRA</sequence>
<feature type="domain" description="RCK C-terminal" evidence="8">
    <location>
        <begin position="444"/>
        <end position="526"/>
    </location>
</feature>
<reference evidence="9 10" key="1">
    <citation type="submission" date="2008-12" db="EMBL/GenBank/DDBJ databases">
        <authorList>
            <person name="Fulton L."/>
            <person name="Clifton S."/>
            <person name="Fulton B."/>
            <person name="Xu J."/>
            <person name="Minx P."/>
            <person name="Pepin K.H."/>
            <person name="Johnson M."/>
            <person name="Bhonagiri V."/>
            <person name="Nash W.E."/>
            <person name="Mardis E.R."/>
            <person name="Wilson R.K."/>
        </authorList>
    </citation>
    <scope>NUCLEOTIDE SEQUENCE [LARGE SCALE GENOMIC DNA]</scope>
    <source>
        <strain evidence="9 10">DSM 12042</strain>
    </source>
</reference>
<reference evidence="9 10" key="2">
    <citation type="submission" date="2009-02" db="EMBL/GenBank/DDBJ databases">
        <title>Draft genome sequence of Holdemania filiformis DSM 12042.</title>
        <authorList>
            <person name="Sudarsanam P."/>
            <person name="Ley R."/>
            <person name="Guruge J."/>
            <person name="Turnbaugh P.J."/>
            <person name="Mahowald M."/>
            <person name="Liep D."/>
            <person name="Gordon J."/>
        </authorList>
    </citation>
    <scope>NUCLEOTIDE SEQUENCE [LARGE SCALE GENOMIC DNA]</scope>
    <source>
        <strain evidence="9 10">DSM 12042</strain>
    </source>
</reference>
<gene>
    <name evidence="9" type="primary">trkA</name>
    <name evidence="9" type="ORF">HOLDEFILI_02147</name>
</gene>
<dbReference type="PROSITE" id="PS51202">
    <property type="entry name" value="RCK_C"/>
    <property type="match status" value="2"/>
</dbReference>
<evidence type="ECO:0000256" key="3">
    <source>
        <dbReference type="ARBA" id="ARBA00022538"/>
    </source>
</evidence>
<evidence type="ECO:0000259" key="8">
    <source>
        <dbReference type="PROSITE" id="PS51202"/>
    </source>
</evidence>
<protein>
    <recommendedName>
        <fullName evidence="1">Trk system potassium uptake protein TrkA</fullName>
    </recommendedName>
</protein>
<dbReference type="OrthoDB" id="9775180at2"/>
<dbReference type="PRINTS" id="PR00335">
    <property type="entry name" value="KUPTAKETRKA"/>
</dbReference>
<keyword evidence="4" id="KW-0630">Potassium</keyword>
<evidence type="ECO:0000313" key="10">
    <source>
        <dbReference type="Proteomes" id="UP000005950"/>
    </source>
</evidence>
<evidence type="ECO:0000259" key="7">
    <source>
        <dbReference type="PROSITE" id="PS51201"/>
    </source>
</evidence>